<dbReference type="AlphaFoldDB" id="A0A6V7U9F7"/>
<dbReference type="EMBL" id="CAJEWN010000042">
    <property type="protein sequence ID" value="CAD2148808.1"/>
    <property type="molecule type" value="Genomic_DNA"/>
</dbReference>
<feature type="compositionally biased region" description="Polar residues" evidence="1">
    <location>
        <begin position="140"/>
        <end position="150"/>
    </location>
</feature>
<sequence length="424" mass="49410">MANKFILVPQEIYRGLTTFDTGEPNLDDVRRTLDKTRRVKEHPSAKNIHYNQELRRYLHLRNESQNRPVRVEMVASPKGAIMNRDQTHPSTNIAENDDDMWMSDDVSYSNYPREPPSLAYNFVPPLSESSYHPSIPPSLPRSSTVQSQRLPSERQITKRKEQGNGEEPKRIKINKVIKKSKIPIKKKQKKRVTASRPLPSTSAVESNITQDPILDAQNAPLSDSPPVSLQSSKRDQVSEDFEGNKRSKNTYENRELRLREQIAQIQKKKELLRRRKTSQNVKVPLDHSVIQQMRRDEEAEVLDRAKRSRRRHRILREGRSPSPPIQRERLKRKYQIPEGATVVHYKRVKGPSSKKKAEQLSKAWSEKLNILRGRKEGGIKKWAMRKPTQEDISLRKVRGRTISKKWASRKPTQEDINRFKPSLW</sequence>
<reference evidence="2 3" key="1">
    <citation type="submission" date="2020-08" db="EMBL/GenBank/DDBJ databases">
        <authorList>
            <person name="Koutsovoulos G."/>
            <person name="Danchin GJ E."/>
        </authorList>
    </citation>
    <scope>NUCLEOTIDE SEQUENCE [LARGE SCALE GENOMIC DNA]</scope>
</reference>
<feature type="region of interest" description="Disordered" evidence="1">
    <location>
        <begin position="128"/>
        <end position="252"/>
    </location>
</feature>
<protein>
    <submittedName>
        <fullName evidence="2">Uncharacterized protein</fullName>
    </submittedName>
</protein>
<gene>
    <name evidence="2" type="ORF">MENT_LOCUS9454</name>
</gene>
<evidence type="ECO:0000256" key="1">
    <source>
        <dbReference type="SAM" id="MobiDB-lite"/>
    </source>
</evidence>
<proteinExistence type="predicted"/>
<comment type="caution">
    <text evidence="2">The sequence shown here is derived from an EMBL/GenBank/DDBJ whole genome shotgun (WGS) entry which is preliminary data.</text>
</comment>
<feature type="compositionally biased region" description="Polar residues" evidence="1">
    <location>
        <begin position="198"/>
        <end position="210"/>
    </location>
</feature>
<feature type="region of interest" description="Disordered" evidence="1">
    <location>
        <begin position="404"/>
        <end position="424"/>
    </location>
</feature>
<feature type="compositionally biased region" description="Basic and acidic residues" evidence="1">
    <location>
        <begin position="232"/>
        <end position="252"/>
    </location>
</feature>
<name>A0A6V7U9F7_MELEN</name>
<evidence type="ECO:0000313" key="2">
    <source>
        <dbReference type="EMBL" id="CAD2148808.1"/>
    </source>
</evidence>
<dbReference type="Proteomes" id="UP000580250">
    <property type="component" value="Unassembled WGS sequence"/>
</dbReference>
<feature type="compositionally biased region" description="Basic residues" evidence="1">
    <location>
        <begin position="171"/>
        <end position="193"/>
    </location>
</feature>
<organism evidence="2 3">
    <name type="scientific">Meloidogyne enterolobii</name>
    <name type="common">Root-knot nematode worm</name>
    <name type="synonym">Meloidogyne mayaguensis</name>
    <dbReference type="NCBI Taxonomy" id="390850"/>
    <lineage>
        <taxon>Eukaryota</taxon>
        <taxon>Metazoa</taxon>
        <taxon>Ecdysozoa</taxon>
        <taxon>Nematoda</taxon>
        <taxon>Chromadorea</taxon>
        <taxon>Rhabditida</taxon>
        <taxon>Tylenchina</taxon>
        <taxon>Tylenchomorpha</taxon>
        <taxon>Tylenchoidea</taxon>
        <taxon>Meloidogynidae</taxon>
        <taxon>Meloidogyninae</taxon>
        <taxon>Meloidogyne</taxon>
    </lineage>
</organism>
<accession>A0A6V7U9F7</accession>
<evidence type="ECO:0000313" key="3">
    <source>
        <dbReference type="Proteomes" id="UP000580250"/>
    </source>
</evidence>
<feature type="compositionally biased region" description="Basic and acidic residues" evidence="1">
    <location>
        <begin position="151"/>
        <end position="170"/>
    </location>
</feature>
<feature type="compositionally biased region" description="Polar residues" evidence="1">
    <location>
        <begin position="219"/>
        <end position="231"/>
    </location>
</feature>